<evidence type="ECO:0000256" key="2">
    <source>
        <dbReference type="ARBA" id="ARBA00002035"/>
    </source>
</evidence>
<dbReference type="InterPro" id="IPR005123">
    <property type="entry name" value="Oxoglu/Fe-dep_dioxygenase_dom"/>
</dbReference>
<dbReference type="SUPFAM" id="SSF48452">
    <property type="entry name" value="TPR-like"/>
    <property type="match status" value="1"/>
</dbReference>
<sequence>MAADWRLMLLLGILLLVGGPANGEVYTALAEMEELLETESVLITNLEGYIRVQEDKLNFLKNKMDEYQREHSDASNDITAYVSNPINAYLLTKRLTTDWRQVENLMEHDVGTDFLQNITQYRSLLKFPSDEDLNGAAVALLRLQDTYQLDTSSVARGKLNGIQYSTEMSSDDCFELGRQSYVNHDYYHTVLWMNEAMARMLEEPTNHTQSFTKADILEYLAFSTYKEGNIESALTMTNELLQLLPHHERANGNKRFYEKEIAQQLQLRKMKGDDGTDEMPKSDLPVAKSDPAIFDMTERRAYEMLCRGELKPSPSDLRSLRCRYVTNRVPFLRLGPLKLEEVHADPYIVIYHDAMYDSEIDLIKRMARPRFRRATVQNSVTGALETANYRISKSAWLKTQEDRVIETVVQRTADMTGLDMDSAEELQVVNYGIGGHYEPHFDFARKEEERAFEGLNLGNRIATVLFYMSDVEQGGATVFTSLHTALFPKKGTAAFWMNLHRDGQGDVRTRHAACPVLTGTKWVSNKWIHERGQEFRRPCALEEDHGEFAI</sequence>
<keyword evidence="11" id="KW-0408">Iron</keyword>
<evidence type="ECO:0000256" key="3">
    <source>
        <dbReference type="ARBA" id="ARBA00004319"/>
    </source>
</evidence>
<dbReference type="InterPro" id="IPR044862">
    <property type="entry name" value="Pro_4_hyd_alph_FE2OG_OXY"/>
</dbReference>
<dbReference type="Pfam" id="PF08336">
    <property type="entry name" value="P4Ha_N"/>
    <property type="match status" value="1"/>
</dbReference>
<dbReference type="Gene3D" id="1.25.40.10">
    <property type="entry name" value="Tetratricopeptide repeat domain"/>
    <property type="match status" value="1"/>
</dbReference>
<evidence type="ECO:0000313" key="17">
    <source>
        <dbReference type="RefSeq" id="XP_033164310.1"/>
    </source>
</evidence>
<dbReference type="CTD" id="43620"/>
<dbReference type="PANTHER" id="PTHR10869:SF244">
    <property type="entry name" value="PROLYL 4-HYDROXYLASE SUBUNIT ALPHA-2"/>
    <property type="match status" value="1"/>
</dbReference>
<dbReference type="GO" id="GO:0005788">
    <property type="term" value="C:endoplasmic reticulum lumen"/>
    <property type="evidence" value="ECO:0007669"/>
    <property type="project" value="UniProtKB-SubCell"/>
</dbReference>
<feature type="chain" id="PRO_5027626046" description="procollagen-proline 4-dioxygenase" evidence="14">
    <location>
        <begin position="24"/>
        <end position="550"/>
    </location>
</feature>
<accession>A0A6P8K5X9</accession>
<evidence type="ECO:0000256" key="7">
    <source>
        <dbReference type="ARBA" id="ARBA00022824"/>
    </source>
</evidence>
<dbReference type="Pfam" id="PF23558">
    <property type="entry name" value="TPR_P4H"/>
    <property type="match status" value="1"/>
</dbReference>
<dbReference type="Gene3D" id="2.60.120.620">
    <property type="entry name" value="q2cbj1_9rhob like domain"/>
    <property type="match status" value="1"/>
</dbReference>
<reference evidence="17" key="1">
    <citation type="submission" date="2025-08" db="UniProtKB">
        <authorList>
            <consortium name="RefSeq"/>
        </authorList>
    </citation>
    <scope>IDENTIFICATION</scope>
    <source>
        <strain evidence="17">Mau12</strain>
        <tissue evidence="17">Whole Body</tissue>
    </source>
</reference>
<proteinExistence type="inferred from homology"/>
<dbReference type="GeneID" id="117143640"/>
<dbReference type="InterPro" id="IPR011990">
    <property type="entry name" value="TPR-like_helical_dom_sf"/>
</dbReference>
<keyword evidence="12" id="KW-0325">Glycoprotein</keyword>
<dbReference type="EC" id="1.14.11.2" evidence="5"/>
<keyword evidence="8" id="KW-0847">Vitamin C</keyword>
<feature type="domain" description="Fe2OG dioxygenase" evidence="15">
    <location>
        <begin position="422"/>
        <end position="530"/>
    </location>
</feature>
<dbReference type="Proteomes" id="UP000515162">
    <property type="component" value="Chromosome 3R"/>
</dbReference>
<evidence type="ECO:0000313" key="16">
    <source>
        <dbReference type="Proteomes" id="UP000515162"/>
    </source>
</evidence>
<dbReference type="SMART" id="SM00702">
    <property type="entry name" value="P4Hc"/>
    <property type="match status" value="1"/>
</dbReference>
<evidence type="ECO:0000256" key="6">
    <source>
        <dbReference type="ARBA" id="ARBA00022723"/>
    </source>
</evidence>
<comment type="similarity">
    <text evidence="4">Belongs to the P4HA family.</text>
</comment>
<keyword evidence="7" id="KW-0256">Endoplasmic reticulum</keyword>
<evidence type="ECO:0000256" key="12">
    <source>
        <dbReference type="ARBA" id="ARBA00023180"/>
    </source>
</evidence>
<evidence type="ECO:0000256" key="5">
    <source>
        <dbReference type="ARBA" id="ARBA00012269"/>
    </source>
</evidence>
<dbReference type="InterPro" id="IPR006620">
    <property type="entry name" value="Pro_4_hyd_alph"/>
</dbReference>
<evidence type="ECO:0000259" key="15">
    <source>
        <dbReference type="PROSITE" id="PS51471"/>
    </source>
</evidence>
<keyword evidence="6" id="KW-0479">Metal-binding</keyword>
<keyword evidence="16" id="KW-1185">Reference proteome</keyword>
<feature type="signal peptide" evidence="14">
    <location>
        <begin position="1"/>
        <end position="23"/>
    </location>
</feature>
<keyword evidence="10" id="KW-0560">Oxidoreductase</keyword>
<name>A0A6P8K5X9_DROMA</name>
<dbReference type="PANTHER" id="PTHR10869">
    <property type="entry name" value="PROLYL 4-HYDROXYLASE ALPHA SUBUNIT"/>
    <property type="match status" value="1"/>
</dbReference>
<evidence type="ECO:0000256" key="9">
    <source>
        <dbReference type="ARBA" id="ARBA00022964"/>
    </source>
</evidence>
<dbReference type="InterPro" id="IPR059068">
    <property type="entry name" value="TPR_P4H"/>
</dbReference>
<evidence type="ECO:0000256" key="4">
    <source>
        <dbReference type="ARBA" id="ARBA00006511"/>
    </source>
</evidence>
<dbReference type="RefSeq" id="XP_033164310.1">
    <property type="nucleotide sequence ID" value="XM_033308419.1"/>
</dbReference>
<evidence type="ECO:0000256" key="1">
    <source>
        <dbReference type="ARBA" id="ARBA00001961"/>
    </source>
</evidence>
<dbReference type="Gene3D" id="6.10.140.1460">
    <property type="match status" value="1"/>
</dbReference>
<dbReference type="AlphaFoldDB" id="A0A6P8K5X9"/>
<dbReference type="GO" id="GO:0005506">
    <property type="term" value="F:iron ion binding"/>
    <property type="evidence" value="ECO:0007669"/>
    <property type="project" value="InterPro"/>
</dbReference>
<evidence type="ECO:0000256" key="13">
    <source>
        <dbReference type="SAM" id="Coils"/>
    </source>
</evidence>
<gene>
    <name evidence="17" type="primary">LOC117143640</name>
</gene>
<dbReference type="Pfam" id="PF13640">
    <property type="entry name" value="2OG-FeII_Oxy_3"/>
    <property type="match status" value="1"/>
</dbReference>
<keyword evidence="14" id="KW-0732">Signal</keyword>
<comment type="subcellular location">
    <subcellularLocation>
        <location evidence="3">Endoplasmic reticulum lumen</location>
    </subcellularLocation>
</comment>
<evidence type="ECO:0000256" key="8">
    <source>
        <dbReference type="ARBA" id="ARBA00022896"/>
    </source>
</evidence>
<keyword evidence="9" id="KW-0223">Dioxygenase</keyword>
<dbReference type="PROSITE" id="PS51471">
    <property type="entry name" value="FE2OG_OXY"/>
    <property type="match status" value="1"/>
</dbReference>
<dbReference type="InterPro" id="IPR045054">
    <property type="entry name" value="P4HA-like"/>
</dbReference>
<dbReference type="GO" id="GO:0031418">
    <property type="term" value="F:L-ascorbic acid binding"/>
    <property type="evidence" value="ECO:0007669"/>
    <property type="project" value="UniProtKB-KW"/>
</dbReference>
<evidence type="ECO:0000256" key="14">
    <source>
        <dbReference type="SAM" id="SignalP"/>
    </source>
</evidence>
<dbReference type="GO" id="GO:0004656">
    <property type="term" value="F:procollagen-proline 4-dioxygenase activity"/>
    <property type="evidence" value="ECO:0007669"/>
    <property type="project" value="UniProtKB-EC"/>
</dbReference>
<comment type="cofactor">
    <cofactor evidence="1">
        <name>L-ascorbate</name>
        <dbReference type="ChEBI" id="CHEBI:38290"/>
    </cofactor>
</comment>
<organism evidence="16 17">
    <name type="scientific">Drosophila mauritiana</name>
    <name type="common">Fruit fly</name>
    <dbReference type="NCBI Taxonomy" id="7226"/>
    <lineage>
        <taxon>Eukaryota</taxon>
        <taxon>Metazoa</taxon>
        <taxon>Ecdysozoa</taxon>
        <taxon>Arthropoda</taxon>
        <taxon>Hexapoda</taxon>
        <taxon>Insecta</taxon>
        <taxon>Pterygota</taxon>
        <taxon>Neoptera</taxon>
        <taxon>Endopterygota</taxon>
        <taxon>Diptera</taxon>
        <taxon>Brachycera</taxon>
        <taxon>Muscomorpha</taxon>
        <taxon>Ephydroidea</taxon>
        <taxon>Drosophilidae</taxon>
        <taxon>Drosophila</taxon>
        <taxon>Sophophora</taxon>
    </lineage>
</organism>
<evidence type="ECO:0000256" key="10">
    <source>
        <dbReference type="ARBA" id="ARBA00023002"/>
    </source>
</evidence>
<feature type="coiled-coil region" evidence="13">
    <location>
        <begin position="50"/>
        <end position="77"/>
    </location>
</feature>
<dbReference type="FunFam" id="1.25.40.10:FF:000006">
    <property type="entry name" value="Prolyl 4-hydroxylase subunit alpha 2"/>
    <property type="match status" value="1"/>
</dbReference>
<dbReference type="FunFam" id="2.60.120.620:FF:000001">
    <property type="entry name" value="Prolyl 4-hydroxylase subunit alpha 2"/>
    <property type="match status" value="1"/>
</dbReference>
<dbReference type="InterPro" id="IPR013547">
    <property type="entry name" value="P4H_N"/>
</dbReference>
<comment type="function">
    <text evidence="2">Catalyzes the post-translational formation of 4-hydroxyproline in -Xaa-Pro-Gly- sequences in collagens and other proteins.</text>
</comment>
<keyword evidence="13" id="KW-0175">Coiled coil</keyword>
<protein>
    <recommendedName>
        <fullName evidence="5">procollagen-proline 4-dioxygenase</fullName>
        <ecNumber evidence="5">1.14.11.2</ecNumber>
    </recommendedName>
</protein>
<evidence type="ECO:0000256" key="11">
    <source>
        <dbReference type="ARBA" id="ARBA00023004"/>
    </source>
</evidence>